<accession>A0ABR0NKL2</accession>
<sequence length="112" mass="12990">MVVMKSSKVAYLSWMLLSQRNAWVITVFILFSFKMVKRDENYEEVSFDFYIKNFHHYGEAVEKFIKIERCGVHVFYVDADSYADATEMSPAGTKRSFSHDGEEGDGGPKRLK</sequence>
<comment type="caution">
    <text evidence="3">The sequence shown here is derived from an EMBL/GenBank/DDBJ whole genome shotgun (WGS) entry which is preliminary data.</text>
</comment>
<evidence type="ECO:0000256" key="1">
    <source>
        <dbReference type="SAM" id="MobiDB-lite"/>
    </source>
</evidence>
<evidence type="ECO:0000313" key="4">
    <source>
        <dbReference type="Proteomes" id="UP001358586"/>
    </source>
</evidence>
<gene>
    <name evidence="3" type="ORF">PVK06_036836</name>
</gene>
<dbReference type="Proteomes" id="UP001358586">
    <property type="component" value="Chromosome 10"/>
</dbReference>
<keyword evidence="2" id="KW-1133">Transmembrane helix</keyword>
<evidence type="ECO:0000256" key="2">
    <source>
        <dbReference type="SAM" id="Phobius"/>
    </source>
</evidence>
<feature type="transmembrane region" description="Helical" evidence="2">
    <location>
        <begin position="12"/>
        <end position="33"/>
    </location>
</feature>
<organism evidence="3 4">
    <name type="scientific">Gossypium arboreum</name>
    <name type="common">Tree cotton</name>
    <name type="synonym">Gossypium nanking</name>
    <dbReference type="NCBI Taxonomy" id="29729"/>
    <lineage>
        <taxon>Eukaryota</taxon>
        <taxon>Viridiplantae</taxon>
        <taxon>Streptophyta</taxon>
        <taxon>Embryophyta</taxon>
        <taxon>Tracheophyta</taxon>
        <taxon>Spermatophyta</taxon>
        <taxon>Magnoliopsida</taxon>
        <taxon>eudicotyledons</taxon>
        <taxon>Gunneridae</taxon>
        <taxon>Pentapetalae</taxon>
        <taxon>rosids</taxon>
        <taxon>malvids</taxon>
        <taxon>Malvales</taxon>
        <taxon>Malvaceae</taxon>
        <taxon>Malvoideae</taxon>
        <taxon>Gossypium</taxon>
    </lineage>
</organism>
<feature type="region of interest" description="Disordered" evidence="1">
    <location>
        <begin position="87"/>
        <end position="112"/>
    </location>
</feature>
<dbReference type="EMBL" id="JARKNE010000010">
    <property type="protein sequence ID" value="KAK5795567.1"/>
    <property type="molecule type" value="Genomic_DNA"/>
</dbReference>
<reference evidence="3 4" key="1">
    <citation type="submission" date="2023-03" db="EMBL/GenBank/DDBJ databases">
        <title>WGS of Gossypium arboreum.</title>
        <authorList>
            <person name="Yu D."/>
        </authorList>
    </citation>
    <scope>NUCLEOTIDE SEQUENCE [LARGE SCALE GENOMIC DNA]</scope>
    <source>
        <tissue evidence="3">Leaf</tissue>
    </source>
</reference>
<proteinExistence type="predicted"/>
<keyword evidence="4" id="KW-1185">Reference proteome</keyword>
<name>A0ABR0NKL2_GOSAR</name>
<keyword evidence="2" id="KW-0472">Membrane</keyword>
<keyword evidence="2" id="KW-0812">Transmembrane</keyword>
<evidence type="ECO:0000313" key="3">
    <source>
        <dbReference type="EMBL" id="KAK5795567.1"/>
    </source>
</evidence>
<protein>
    <submittedName>
        <fullName evidence="3">Uncharacterized protein</fullName>
    </submittedName>
</protein>